<dbReference type="Gene3D" id="1.10.10.10">
    <property type="entry name" value="Winged helix-like DNA-binding domain superfamily/Winged helix DNA-binding domain"/>
    <property type="match status" value="1"/>
</dbReference>
<protein>
    <recommendedName>
        <fullName evidence="4">HTH arsR-type domain-containing protein</fullName>
    </recommendedName>
</protein>
<comment type="caution">
    <text evidence="5">The sequence shown here is derived from an EMBL/GenBank/DDBJ whole genome shotgun (WGS) entry which is preliminary data.</text>
</comment>
<keyword evidence="6" id="KW-1185">Reference proteome</keyword>
<dbReference type="PROSITE" id="PS50987">
    <property type="entry name" value="HTH_ARSR_2"/>
    <property type="match status" value="1"/>
</dbReference>
<dbReference type="PANTHER" id="PTHR33154:SF33">
    <property type="entry name" value="TRANSCRIPTIONAL REPRESSOR SDPR"/>
    <property type="match status" value="1"/>
</dbReference>
<dbReference type="SMART" id="SM00418">
    <property type="entry name" value="HTH_ARSR"/>
    <property type="match status" value="1"/>
</dbReference>
<dbReference type="Proteomes" id="UP000680670">
    <property type="component" value="Unassembled WGS sequence"/>
</dbReference>
<accession>A0ABQ4KZU4</accession>
<dbReference type="CDD" id="cd00090">
    <property type="entry name" value="HTH_ARSR"/>
    <property type="match status" value="1"/>
</dbReference>
<dbReference type="Pfam" id="PF01022">
    <property type="entry name" value="HTH_5"/>
    <property type="match status" value="1"/>
</dbReference>
<dbReference type="InterPro" id="IPR036388">
    <property type="entry name" value="WH-like_DNA-bd_sf"/>
</dbReference>
<dbReference type="InterPro" id="IPR011991">
    <property type="entry name" value="ArsR-like_HTH"/>
</dbReference>
<keyword evidence="3" id="KW-0804">Transcription</keyword>
<evidence type="ECO:0000259" key="4">
    <source>
        <dbReference type="PROSITE" id="PS50987"/>
    </source>
</evidence>
<dbReference type="EMBL" id="BORJ01000009">
    <property type="protein sequence ID" value="GIN97543.1"/>
    <property type="molecule type" value="Genomic_DNA"/>
</dbReference>
<reference evidence="5 6" key="1">
    <citation type="submission" date="2021-03" db="EMBL/GenBank/DDBJ databases">
        <title>Antimicrobial resistance genes in bacteria isolated from Japanese honey, and their potential for conferring macrolide and lincosamide resistance in the American foulbrood pathogen Paenibacillus larvae.</title>
        <authorList>
            <person name="Okamoto M."/>
            <person name="Kumagai M."/>
            <person name="Kanamori H."/>
            <person name="Takamatsu D."/>
        </authorList>
    </citation>
    <scope>NUCLEOTIDE SEQUENCE [LARGE SCALE GENOMIC DNA]</scope>
    <source>
        <strain evidence="5 6">J6TS1</strain>
    </source>
</reference>
<organism evidence="5 6">
    <name type="scientific">Siminovitchia terrae</name>
    <name type="common">Bacillus terrae</name>
    <dbReference type="NCBI Taxonomy" id="1914933"/>
    <lineage>
        <taxon>Bacteria</taxon>
        <taxon>Bacillati</taxon>
        <taxon>Bacillota</taxon>
        <taxon>Bacilli</taxon>
        <taxon>Bacillales</taxon>
        <taxon>Bacillaceae</taxon>
        <taxon>Siminovitchia</taxon>
    </lineage>
</organism>
<keyword evidence="1" id="KW-0805">Transcription regulation</keyword>
<keyword evidence="2" id="KW-0238">DNA-binding</keyword>
<evidence type="ECO:0000256" key="1">
    <source>
        <dbReference type="ARBA" id="ARBA00023015"/>
    </source>
</evidence>
<dbReference type="PRINTS" id="PR00778">
    <property type="entry name" value="HTHARSR"/>
</dbReference>
<dbReference type="InterPro" id="IPR001845">
    <property type="entry name" value="HTH_ArsR_DNA-bd_dom"/>
</dbReference>
<dbReference type="InterPro" id="IPR051081">
    <property type="entry name" value="HTH_MetalResp_TranReg"/>
</dbReference>
<name>A0ABQ4KZU4_SIMTE</name>
<proteinExistence type="predicted"/>
<evidence type="ECO:0000256" key="2">
    <source>
        <dbReference type="ARBA" id="ARBA00023125"/>
    </source>
</evidence>
<dbReference type="InterPro" id="IPR036390">
    <property type="entry name" value="WH_DNA-bd_sf"/>
</dbReference>
<gene>
    <name evidence="5" type="ORF">J6TS1_34130</name>
</gene>
<feature type="domain" description="HTH arsR-type" evidence="4">
    <location>
        <begin position="212"/>
        <end position="308"/>
    </location>
</feature>
<evidence type="ECO:0000313" key="6">
    <source>
        <dbReference type="Proteomes" id="UP000680670"/>
    </source>
</evidence>
<dbReference type="PANTHER" id="PTHR33154">
    <property type="entry name" value="TRANSCRIPTIONAL REGULATOR, ARSR FAMILY"/>
    <property type="match status" value="1"/>
</dbReference>
<dbReference type="RefSeq" id="WP_213020993.1">
    <property type="nucleotide sequence ID" value="NZ_BORJ01000009.1"/>
</dbReference>
<evidence type="ECO:0000256" key="3">
    <source>
        <dbReference type="ARBA" id="ARBA00023163"/>
    </source>
</evidence>
<dbReference type="SUPFAM" id="SSF46785">
    <property type="entry name" value="Winged helix' DNA-binding domain"/>
    <property type="match status" value="1"/>
</dbReference>
<sequence length="308" mass="35872">MRYQLVIDFSPVYELINSLYKFIHHKQVKNLFLQDDWFQETQQKLDPQFARQLADERYEVLHRINLLVWQYKGDQTADAFLTWLQNQPAGDIYELLSPWVDSIPGNLGEIRDRMVYLLAKWNEQYFQKMDSNILHSLENDAEEKERLLTTLSPIDLIEEATNGLRLEETEKVKTVILTPQYHYYPATILDFHENICTCLYPSMRAMKVANGEVGGKMYSLVAITQALADSNRLKILRVLNQYPANFAEIHKLLGLAKSTTNYHISTLRRAGLIRAHHFGRSTAQKYSLRTSKIEKLGEQIMAFIKGEK</sequence>
<evidence type="ECO:0000313" key="5">
    <source>
        <dbReference type="EMBL" id="GIN97543.1"/>
    </source>
</evidence>